<proteinExistence type="predicted"/>
<dbReference type="RefSeq" id="WP_173731975.1">
    <property type="nucleotide sequence ID" value="NZ_JABTTE010000021.1"/>
</dbReference>
<protein>
    <recommendedName>
        <fullName evidence="3">Metallo-beta-lactamase superfamily protein</fullName>
    </recommendedName>
</protein>
<organism evidence="1 2">
    <name type="scientific">Calidifontibacillus erzurumensis</name>
    <dbReference type="NCBI Taxonomy" id="2741433"/>
    <lineage>
        <taxon>Bacteria</taxon>
        <taxon>Bacillati</taxon>
        <taxon>Bacillota</taxon>
        <taxon>Bacilli</taxon>
        <taxon>Bacillales</taxon>
        <taxon>Bacillaceae</taxon>
        <taxon>Calidifontibacillus/Schinkia group</taxon>
        <taxon>Calidifontibacillus</taxon>
    </lineage>
</organism>
<reference evidence="1" key="1">
    <citation type="submission" date="2020-06" db="EMBL/GenBank/DDBJ databases">
        <title>A novel thermopfilic bacterium from Erzurum, Turkey.</title>
        <authorList>
            <person name="Adiguzel A."/>
            <person name="Ay H."/>
            <person name="Baltaci M.O."/>
        </authorList>
    </citation>
    <scope>NUCLEOTIDE SEQUENCE</scope>
    <source>
        <strain evidence="1">P2</strain>
    </source>
</reference>
<name>A0A8J8GI48_9BACI</name>
<dbReference type="Proteomes" id="UP000625804">
    <property type="component" value="Unassembled WGS sequence"/>
</dbReference>
<dbReference type="InterPro" id="IPR036866">
    <property type="entry name" value="RibonucZ/Hydroxyglut_hydro"/>
</dbReference>
<evidence type="ECO:0000313" key="2">
    <source>
        <dbReference type="Proteomes" id="UP000625804"/>
    </source>
</evidence>
<dbReference type="EMBL" id="JABTTE010000021">
    <property type="protein sequence ID" value="NSL52775.1"/>
    <property type="molecule type" value="Genomic_DNA"/>
</dbReference>
<keyword evidence="2" id="KW-1185">Reference proteome</keyword>
<dbReference type="SUPFAM" id="SSF56281">
    <property type="entry name" value="Metallo-hydrolase/oxidoreductase"/>
    <property type="match status" value="1"/>
</dbReference>
<gene>
    <name evidence="1" type="ORF">HR057_13545</name>
</gene>
<comment type="caution">
    <text evidence="1">The sequence shown here is derived from an EMBL/GenBank/DDBJ whole genome shotgun (WGS) entry which is preliminary data.</text>
</comment>
<evidence type="ECO:0008006" key="3">
    <source>
        <dbReference type="Google" id="ProtNLM"/>
    </source>
</evidence>
<accession>A0A8J8GI48</accession>
<sequence>MSNARVVEIAKNIYWVGGKGQQDGLYCNPYLLVDEEAVLIDPGSVLDFTDVLGKCLKHCTSGKN</sequence>
<evidence type="ECO:0000313" key="1">
    <source>
        <dbReference type="EMBL" id="NSL52775.1"/>
    </source>
</evidence>
<dbReference type="AlphaFoldDB" id="A0A8J8GI48"/>
<dbReference type="Gene3D" id="3.60.15.10">
    <property type="entry name" value="Ribonuclease Z/Hydroxyacylglutathione hydrolase-like"/>
    <property type="match status" value="1"/>
</dbReference>